<evidence type="ECO:0000256" key="5">
    <source>
        <dbReference type="RuleBase" id="RU364012"/>
    </source>
</evidence>
<feature type="coiled-coil region" evidence="6">
    <location>
        <begin position="6"/>
        <end position="33"/>
    </location>
</feature>
<dbReference type="EMBL" id="KV003914">
    <property type="protein sequence ID" value="KZV36206.1"/>
    <property type="molecule type" value="Genomic_DNA"/>
</dbReference>
<dbReference type="PANTHER" id="PTHR31791:SF47">
    <property type="entry name" value="INACTIVE FRIGIDA-LIKE PROTEIN 2"/>
    <property type="match status" value="1"/>
</dbReference>
<keyword evidence="4 5" id="KW-0287">Flowering</keyword>
<protein>
    <recommendedName>
        <fullName evidence="5">FRIGIDA-like protein</fullName>
    </recommendedName>
</protein>
<organism evidence="7 8">
    <name type="scientific">Dorcoceras hygrometricum</name>
    <dbReference type="NCBI Taxonomy" id="472368"/>
    <lineage>
        <taxon>Eukaryota</taxon>
        <taxon>Viridiplantae</taxon>
        <taxon>Streptophyta</taxon>
        <taxon>Embryophyta</taxon>
        <taxon>Tracheophyta</taxon>
        <taxon>Spermatophyta</taxon>
        <taxon>Magnoliopsida</taxon>
        <taxon>eudicotyledons</taxon>
        <taxon>Gunneridae</taxon>
        <taxon>Pentapetalae</taxon>
        <taxon>asterids</taxon>
        <taxon>lamiids</taxon>
        <taxon>Lamiales</taxon>
        <taxon>Gesneriaceae</taxon>
        <taxon>Didymocarpoideae</taxon>
        <taxon>Trichosporeae</taxon>
        <taxon>Loxocarpinae</taxon>
        <taxon>Dorcoceras</taxon>
    </lineage>
</organism>
<dbReference type="AlphaFoldDB" id="A0A2Z7BPG4"/>
<keyword evidence="3 5" id="KW-0221">Differentiation</keyword>
<dbReference type="GO" id="GO:0009908">
    <property type="term" value="P:flower development"/>
    <property type="evidence" value="ECO:0007669"/>
    <property type="project" value="UniProtKB-KW"/>
</dbReference>
<keyword evidence="8" id="KW-1185">Reference proteome</keyword>
<evidence type="ECO:0000256" key="2">
    <source>
        <dbReference type="ARBA" id="ARBA00022473"/>
    </source>
</evidence>
<dbReference type="InterPro" id="IPR012474">
    <property type="entry name" value="Frigida"/>
</dbReference>
<gene>
    <name evidence="7" type="ORF">F511_14224</name>
</gene>
<evidence type="ECO:0000256" key="4">
    <source>
        <dbReference type="ARBA" id="ARBA00023089"/>
    </source>
</evidence>
<dbReference type="GO" id="GO:0030154">
    <property type="term" value="P:cell differentiation"/>
    <property type="evidence" value="ECO:0007669"/>
    <property type="project" value="UniProtKB-KW"/>
</dbReference>
<name>A0A2Z7BPG4_9LAMI</name>
<sequence>MALTTLKSIQTALDQVESKKENLRKAFQELQLHSSLLSSFAFTWNDVETYIESTQSDLLQKFSDLQAQESMKIRKPKPVNIYASDPVPARPELKSLCENMDGLGLRKYVLDRPKERNAVRLELADALKHASDPGSLILDALDGFCAGSDSVSGPELGALRRACAVLLEEFMRGGFEIGAEVKQRAAAIAAEWKGKMASVSDGDGGDEDEDKKEEMGGLDWLLYLQLLAAYKLVSDGGYDANELINHVVMIARCRQAVELCQALGLDSRVSDIYVVILPCSVLKFEIEQLCSWLSTDIVQKLIVKGKQLLALKFIFEFELTDEFPPVPLLKAYVNNSEKLAQKVRKSGKGSRQSLNEAATIEINALKAVIKCIEDHGLESQYSKLVLLKRIEKLEKEKGDRKRIAPVAIPKPQQNLKRPLQNGNKRIRAASGRRIPPKPVVPPPHPSLMHRSGLFPDYTAPYLSSSAGAYAAAAVPYAGSSAGVYGLSGAPPLGYNPTASGSYAIEPHAQQPHVQPGYYDGAVGYGGYSIPSQYQPVYYQQ</sequence>
<evidence type="ECO:0000256" key="1">
    <source>
        <dbReference type="ARBA" id="ARBA00008956"/>
    </source>
</evidence>
<proteinExistence type="inferred from homology"/>
<evidence type="ECO:0000256" key="3">
    <source>
        <dbReference type="ARBA" id="ARBA00022782"/>
    </source>
</evidence>
<evidence type="ECO:0000313" key="7">
    <source>
        <dbReference type="EMBL" id="KZV36206.1"/>
    </source>
</evidence>
<dbReference type="PANTHER" id="PTHR31791">
    <property type="entry name" value="FRIGIDA-LIKE PROTEIN 3-RELATED"/>
    <property type="match status" value="1"/>
</dbReference>
<keyword evidence="6" id="KW-0175">Coiled coil</keyword>
<keyword evidence="2 5" id="KW-0217">Developmental protein</keyword>
<comment type="similarity">
    <text evidence="1 5">Belongs to the Frigida family.</text>
</comment>
<reference evidence="7 8" key="1">
    <citation type="journal article" date="2015" name="Proc. Natl. Acad. Sci. U.S.A.">
        <title>The resurrection genome of Boea hygrometrica: A blueprint for survival of dehydration.</title>
        <authorList>
            <person name="Xiao L."/>
            <person name="Yang G."/>
            <person name="Zhang L."/>
            <person name="Yang X."/>
            <person name="Zhao S."/>
            <person name="Ji Z."/>
            <person name="Zhou Q."/>
            <person name="Hu M."/>
            <person name="Wang Y."/>
            <person name="Chen M."/>
            <person name="Xu Y."/>
            <person name="Jin H."/>
            <person name="Xiao X."/>
            <person name="Hu G."/>
            <person name="Bao F."/>
            <person name="Hu Y."/>
            <person name="Wan P."/>
            <person name="Li L."/>
            <person name="Deng X."/>
            <person name="Kuang T."/>
            <person name="Xiang C."/>
            <person name="Zhu J.K."/>
            <person name="Oliver M.J."/>
            <person name="He Y."/>
        </authorList>
    </citation>
    <scope>NUCLEOTIDE SEQUENCE [LARGE SCALE GENOMIC DNA]</scope>
    <source>
        <strain evidence="8">cv. XS01</strain>
    </source>
</reference>
<dbReference type="Proteomes" id="UP000250235">
    <property type="component" value="Unassembled WGS sequence"/>
</dbReference>
<dbReference type="OrthoDB" id="1166059at2759"/>
<accession>A0A2Z7BPG4</accession>
<dbReference type="Pfam" id="PF07899">
    <property type="entry name" value="Frigida"/>
    <property type="match status" value="2"/>
</dbReference>
<evidence type="ECO:0000256" key="6">
    <source>
        <dbReference type="SAM" id="Coils"/>
    </source>
</evidence>
<evidence type="ECO:0000313" key="8">
    <source>
        <dbReference type="Proteomes" id="UP000250235"/>
    </source>
</evidence>